<organism evidence="11 12">
    <name type="scientific">Candidatus Allocopromorpha excrementipullorum</name>
    <dbReference type="NCBI Taxonomy" id="2840743"/>
    <lineage>
        <taxon>Bacteria</taxon>
        <taxon>Bacillati</taxon>
        <taxon>Bacillota</taxon>
        <taxon>Clostridia</taxon>
        <taxon>Eubacteriales</taxon>
        <taxon>Eubacteriaceae</taxon>
        <taxon>Eubacteriaceae incertae sedis</taxon>
        <taxon>Candidatus Allocopromorpha</taxon>
    </lineage>
</organism>
<keyword evidence="8" id="KW-0067">ATP-binding</keyword>
<dbReference type="InterPro" id="IPR027417">
    <property type="entry name" value="P-loop_NTPase"/>
</dbReference>
<evidence type="ECO:0000256" key="9">
    <source>
        <dbReference type="ARBA" id="ARBA00022842"/>
    </source>
</evidence>
<dbReference type="AlphaFoldDB" id="A0A9D1SUN5"/>
<dbReference type="Proteomes" id="UP000824130">
    <property type="component" value="Unassembled WGS sequence"/>
</dbReference>
<dbReference type="PANTHER" id="PTHR33540:SF2">
    <property type="entry name" value="TRNA THREONYLCARBAMOYLADENOSINE BIOSYNTHESIS PROTEIN TSAE"/>
    <property type="match status" value="1"/>
</dbReference>
<gene>
    <name evidence="11" type="primary">tsaE</name>
    <name evidence="11" type="ORF">IAD25_04775</name>
</gene>
<evidence type="ECO:0000313" key="12">
    <source>
        <dbReference type="Proteomes" id="UP000824130"/>
    </source>
</evidence>
<reference evidence="11" key="2">
    <citation type="journal article" date="2021" name="PeerJ">
        <title>Extensive microbial diversity within the chicken gut microbiome revealed by metagenomics and culture.</title>
        <authorList>
            <person name="Gilroy R."/>
            <person name="Ravi A."/>
            <person name="Getino M."/>
            <person name="Pursley I."/>
            <person name="Horton D.L."/>
            <person name="Alikhan N.F."/>
            <person name="Baker D."/>
            <person name="Gharbi K."/>
            <person name="Hall N."/>
            <person name="Watson M."/>
            <person name="Adriaenssens E.M."/>
            <person name="Foster-Nyarko E."/>
            <person name="Jarju S."/>
            <person name="Secka A."/>
            <person name="Antonio M."/>
            <person name="Oren A."/>
            <person name="Chaudhuri R.R."/>
            <person name="La Ragione R."/>
            <person name="Hildebrand F."/>
            <person name="Pallen M.J."/>
        </authorList>
    </citation>
    <scope>NUCLEOTIDE SEQUENCE</scope>
    <source>
        <strain evidence="11">ChiSjej4B22-8349</strain>
    </source>
</reference>
<evidence type="ECO:0000256" key="4">
    <source>
        <dbReference type="ARBA" id="ARBA00022490"/>
    </source>
</evidence>
<evidence type="ECO:0000256" key="8">
    <source>
        <dbReference type="ARBA" id="ARBA00022840"/>
    </source>
</evidence>
<comment type="caution">
    <text evidence="11">The sequence shown here is derived from an EMBL/GenBank/DDBJ whole genome shotgun (WGS) entry which is preliminary data.</text>
</comment>
<dbReference type="Gene3D" id="3.40.50.300">
    <property type="entry name" value="P-loop containing nucleotide triphosphate hydrolases"/>
    <property type="match status" value="1"/>
</dbReference>
<sequence length="91" mass="10568">GLGVTETITSPTFNIVKQYESGRLPLYHFDVYRIGDVEEMYELGYEEYFFGSGICVIEWAELIDEIIPEEAIRIQIGYGRGEGERIYRCIF</sequence>
<evidence type="ECO:0000256" key="7">
    <source>
        <dbReference type="ARBA" id="ARBA00022741"/>
    </source>
</evidence>
<keyword evidence="5" id="KW-0819">tRNA processing</keyword>
<dbReference type="InterPro" id="IPR003442">
    <property type="entry name" value="T6A_TsaE"/>
</dbReference>
<reference evidence="11" key="1">
    <citation type="submission" date="2020-10" db="EMBL/GenBank/DDBJ databases">
        <authorList>
            <person name="Gilroy R."/>
        </authorList>
    </citation>
    <scope>NUCLEOTIDE SEQUENCE</scope>
    <source>
        <strain evidence="11">ChiSjej4B22-8349</strain>
    </source>
</reference>
<dbReference type="NCBIfam" id="TIGR00150">
    <property type="entry name" value="T6A_YjeE"/>
    <property type="match status" value="1"/>
</dbReference>
<comment type="similarity">
    <text evidence="2">Belongs to the TsaE family.</text>
</comment>
<dbReference type="GO" id="GO:0005737">
    <property type="term" value="C:cytoplasm"/>
    <property type="evidence" value="ECO:0007669"/>
    <property type="project" value="UniProtKB-SubCell"/>
</dbReference>
<keyword evidence="4" id="KW-0963">Cytoplasm</keyword>
<evidence type="ECO:0000256" key="1">
    <source>
        <dbReference type="ARBA" id="ARBA00004496"/>
    </source>
</evidence>
<evidence type="ECO:0000256" key="6">
    <source>
        <dbReference type="ARBA" id="ARBA00022723"/>
    </source>
</evidence>
<dbReference type="EMBL" id="DVOB01000105">
    <property type="protein sequence ID" value="HIU96010.1"/>
    <property type="molecule type" value="Genomic_DNA"/>
</dbReference>
<dbReference type="SUPFAM" id="SSF52540">
    <property type="entry name" value="P-loop containing nucleoside triphosphate hydrolases"/>
    <property type="match status" value="1"/>
</dbReference>
<evidence type="ECO:0000256" key="5">
    <source>
        <dbReference type="ARBA" id="ARBA00022694"/>
    </source>
</evidence>
<dbReference type="PANTHER" id="PTHR33540">
    <property type="entry name" value="TRNA THREONYLCARBAMOYLADENOSINE BIOSYNTHESIS PROTEIN TSAE"/>
    <property type="match status" value="1"/>
</dbReference>
<dbReference type="Pfam" id="PF02367">
    <property type="entry name" value="TsaE"/>
    <property type="match status" value="1"/>
</dbReference>
<keyword evidence="9" id="KW-0460">Magnesium</keyword>
<keyword evidence="7" id="KW-0547">Nucleotide-binding</keyword>
<protein>
    <recommendedName>
        <fullName evidence="3">tRNA threonylcarbamoyladenosine biosynthesis protein TsaE</fullName>
    </recommendedName>
    <alternativeName>
        <fullName evidence="10">t(6)A37 threonylcarbamoyladenosine biosynthesis protein TsaE</fullName>
    </alternativeName>
</protein>
<evidence type="ECO:0000256" key="3">
    <source>
        <dbReference type="ARBA" id="ARBA00019010"/>
    </source>
</evidence>
<evidence type="ECO:0000256" key="10">
    <source>
        <dbReference type="ARBA" id="ARBA00032441"/>
    </source>
</evidence>
<feature type="non-terminal residue" evidence="11">
    <location>
        <position position="1"/>
    </location>
</feature>
<comment type="subcellular location">
    <subcellularLocation>
        <location evidence="1">Cytoplasm</location>
    </subcellularLocation>
</comment>
<proteinExistence type="inferred from homology"/>
<keyword evidence="6" id="KW-0479">Metal-binding</keyword>
<evidence type="ECO:0000256" key="2">
    <source>
        <dbReference type="ARBA" id="ARBA00007599"/>
    </source>
</evidence>
<name>A0A9D1SUN5_9FIRM</name>
<accession>A0A9D1SUN5</accession>
<evidence type="ECO:0000313" key="11">
    <source>
        <dbReference type="EMBL" id="HIU96010.1"/>
    </source>
</evidence>
<dbReference type="GO" id="GO:0046872">
    <property type="term" value="F:metal ion binding"/>
    <property type="evidence" value="ECO:0007669"/>
    <property type="project" value="UniProtKB-KW"/>
</dbReference>
<dbReference type="GO" id="GO:0002949">
    <property type="term" value="P:tRNA threonylcarbamoyladenosine modification"/>
    <property type="evidence" value="ECO:0007669"/>
    <property type="project" value="InterPro"/>
</dbReference>
<dbReference type="GO" id="GO:0005524">
    <property type="term" value="F:ATP binding"/>
    <property type="evidence" value="ECO:0007669"/>
    <property type="project" value="UniProtKB-KW"/>
</dbReference>